<dbReference type="PANTHER" id="PTHR33495:SF2">
    <property type="entry name" value="ANTI-SIGMA FACTOR ANTAGONIST TM_1081-RELATED"/>
    <property type="match status" value="1"/>
</dbReference>
<dbReference type="Proteomes" id="UP000594008">
    <property type="component" value="Chromosome"/>
</dbReference>
<evidence type="ECO:0000259" key="3">
    <source>
        <dbReference type="PROSITE" id="PS50801"/>
    </source>
</evidence>
<dbReference type="RefSeq" id="WP_189701946.1">
    <property type="nucleotide sequence ID" value="NZ_BMTA01000034.1"/>
</dbReference>
<evidence type="ECO:0000256" key="2">
    <source>
        <dbReference type="RuleBase" id="RU003749"/>
    </source>
</evidence>
<sequence>MSETQTRATPRPTTRVVGDTTFVELSGEIDVLTSPCLTARLDALTARPLPDLVLDLRAVTFIDCTGLGLLCRTANRVRARHGRLRLVTEDPHFLRVLRLTGLSGAFELCGGPPEAPAATGVASPAGA</sequence>
<dbReference type="AlphaFoldDB" id="A0A7M2TB07"/>
<keyword evidence="5" id="KW-1185">Reference proteome</keyword>
<accession>A0A7M2TB07</accession>
<dbReference type="CDD" id="cd07043">
    <property type="entry name" value="STAS_anti-anti-sigma_factors"/>
    <property type="match status" value="1"/>
</dbReference>
<dbReference type="Pfam" id="PF01740">
    <property type="entry name" value="STAS"/>
    <property type="match status" value="1"/>
</dbReference>
<dbReference type="SUPFAM" id="SSF52091">
    <property type="entry name" value="SpoIIaa-like"/>
    <property type="match status" value="1"/>
</dbReference>
<dbReference type="EMBL" id="CP063374">
    <property type="protein sequence ID" value="QOV45125.1"/>
    <property type="molecule type" value="Genomic_DNA"/>
</dbReference>
<dbReference type="InterPro" id="IPR003658">
    <property type="entry name" value="Anti-sigma_ant"/>
</dbReference>
<dbReference type="InterPro" id="IPR036513">
    <property type="entry name" value="STAS_dom_sf"/>
</dbReference>
<evidence type="ECO:0000313" key="5">
    <source>
        <dbReference type="Proteomes" id="UP000594008"/>
    </source>
</evidence>
<comment type="similarity">
    <text evidence="1 2">Belongs to the anti-sigma-factor antagonist family.</text>
</comment>
<name>A0A7M2TB07_STRCW</name>
<dbReference type="KEGG" id="schf:IPT68_03850"/>
<dbReference type="Gene3D" id="3.30.750.24">
    <property type="entry name" value="STAS domain"/>
    <property type="match status" value="1"/>
</dbReference>
<dbReference type="InterPro" id="IPR002645">
    <property type="entry name" value="STAS_dom"/>
</dbReference>
<dbReference type="PROSITE" id="PS50801">
    <property type="entry name" value="STAS"/>
    <property type="match status" value="1"/>
</dbReference>
<dbReference type="PANTHER" id="PTHR33495">
    <property type="entry name" value="ANTI-SIGMA FACTOR ANTAGONIST TM_1081-RELATED-RELATED"/>
    <property type="match status" value="1"/>
</dbReference>
<evidence type="ECO:0000313" key="4">
    <source>
        <dbReference type="EMBL" id="QOV45125.1"/>
    </source>
</evidence>
<feature type="domain" description="STAS" evidence="3">
    <location>
        <begin position="10"/>
        <end position="102"/>
    </location>
</feature>
<organism evidence="4 5">
    <name type="scientific">Streptomyces chromofuscus</name>
    <dbReference type="NCBI Taxonomy" id="42881"/>
    <lineage>
        <taxon>Bacteria</taxon>
        <taxon>Bacillati</taxon>
        <taxon>Actinomycetota</taxon>
        <taxon>Actinomycetes</taxon>
        <taxon>Kitasatosporales</taxon>
        <taxon>Streptomycetaceae</taxon>
        <taxon>Streptomyces</taxon>
    </lineage>
</organism>
<protein>
    <recommendedName>
        <fullName evidence="2">Anti-sigma factor antagonist</fullName>
    </recommendedName>
</protein>
<reference evidence="4 5" key="1">
    <citation type="submission" date="2020-10" db="EMBL/GenBank/DDBJ databases">
        <title>Streptomyces chromofuscus complate genome analysis.</title>
        <authorList>
            <person name="Anwar N."/>
        </authorList>
    </citation>
    <scope>NUCLEOTIDE SEQUENCE [LARGE SCALE GENOMIC DNA]</scope>
    <source>
        <strain evidence="4 5">DSM 40273</strain>
    </source>
</reference>
<gene>
    <name evidence="4" type="ORF">IPT68_03850</name>
</gene>
<evidence type="ECO:0000256" key="1">
    <source>
        <dbReference type="ARBA" id="ARBA00009013"/>
    </source>
</evidence>
<proteinExistence type="inferred from homology"/>
<dbReference type="NCBIfam" id="TIGR00377">
    <property type="entry name" value="ant_ant_sig"/>
    <property type="match status" value="1"/>
</dbReference>
<dbReference type="GO" id="GO:0043856">
    <property type="term" value="F:anti-sigma factor antagonist activity"/>
    <property type="evidence" value="ECO:0007669"/>
    <property type="project" value="InterPro"/>
</dbReference>